<evidence type="ECO:0000313" key="1">
    <source>
        <dbReference type="EMBL" id="KZC14625.1"/>
    </source>
</evidence>
<gene>
    <name evidence="1" type="ORF">WN55_07038</name>
</gene>
<accession>A0A154PRS4</accession>
<evidence type="ECO:0000313" key="2">
    <source>
        <dbReference type="Proteomes" id="UP000076502"/>
    </source>
</evidence>
<dbReference type="Proteomes" id="UP000076502">
    <property type="component" value="Unassembled WGS sequence"/>
</dbReference>
<sequence>MYKAVKNSVRKLENYVILQLIVEPNLELVTREGDVSLASSNQVYYGSSESP</sequence>
<dbReference type="AlphaFoldDB" id="A0A154PRS4"/>
<dbReference type="EMBL" id="KQ435095">
    <property type="protein sequence ID" value="KZC14625.1"/>
    <property type="molecule type" value="Genomic_DNA"/>
</dbReference>
<name>A0A154PRS4_DUFNO</name>
<protein>
    <submittedName>
        <fullName evidence="1">Uncharacterized protein</fullName>
    </submittedName>
</protein>
<proteinExistence type="predicted"/>
<reference evidence="1 2" key="1">
    <citation type="submission" date="2015-07" db="EMBL/GenBank/DDBJ databases">
        <title>The genome of Dufourea novaeangliae.</title>
        <authorList>
            <person name="Pan H."/>
            <person name="Kapheim K."/>
        </authorList>
    </citation>
    <scope>NUCLEOTIDE SEQUENCE [LARGE SCALE GENOMIC DNA]</scope>
    <source>
        <strain evidence="1">0120121106</strain>
        <tissue evidence="1">Whole body</tissue>
    </source>
</reference>
<organism evidence="1 2">
    <name type="scientific">Dufourea novaeangliae</name>
    <name type="common">Sweat bee</name>
    <dbReference type="NCBI Taxonomy" id="178035"/>
    <lineage>
        <taxon>Eukaryota</taxon>
        <taxon>Metazoa</taxon>
        <taxon>Ecdysozoa</taxon>
        <taxon>Arthropoda</taxon>
        <taxon>Hexapoda</taxon>
        <taxon>Insecta</taxon>
        <taxon>Pterygota</taxon>
        <taxon>Neoptera</taxon>
        <taxon>Endopterygota</taxon>
        <taxon>Hymenoptera</taxon>
        <taxon>Apocrita</taxon>
        <taxon>Aculeata</taxon>
        <taxon>Apoidea</taxon>
        <taxon>Anthophila</taxon>
        <taxon>Halictidae</taxon>
        <taxon>Rophitinae</taxon>
        <taxon>Dufourea</taxon>
    </lineage>
</organism>
<keyword evidence="2" id="KW-1185">Reference proteome</keyword>